<keyword evidence="3" id="KW-1185">Reference proteome</keyword>
<gene>
    <name evidence="2" type="ORF">FYJ60_03315</name>
</gene>
<comment type="caution">
    <text evidence="2">The sequence shown here is derived from an EMBL/GenBank/DDBJ whole genome shotgun (WGS) entry which is preliminary data.</text>
</comment>
<dbReference type="EMBL" id="VUMV01000002">
    <property type="protein sequence ID" value="MST81346.1"/>
    <property type="molecule type" value="Genomic_DNA"/>
</dbReference>
<evidence type="ECO:0000256" key="1">
    <source>
        <dbReference type="SAM" id="MobiDB-lite"/>
    </source>
</evidence>
<evidence type="ECO:0000313" key="3">
    <source>
        <dbReference type="Proteomes" id="UP000466864"/>
    </source>
</evidence>
<feature type="region of interest" description="Disordered" evidence="1">
    <location>
        <begin position="42"/>
        <end position="86"/>
    </location>
</feature>
<reference evidence="2 3" key="1">
    <citation type="submission" date="2019-08" db="EMBL/GenBank/DDBJ databases">
        <title>In-depth cultivation of the pig gut microbiome towards novel bacterial diversity and tailored functional studies.</title>
        <authorList>
            <person name="Wylensek D."/>
            <person name="Hitch T.C.A."/>
            <person name="Clavel T."/>
        </authorList>
    </citation>
    <scope>NUCLEOTIDE SEQUENCE [LARGE SCALE GENOMIC DNA]</scope>
    <source>
        <strain evidence="2 3">Oil+RF-744-WCA-WT-13</strain>
    </source>
</reference>
<organism evidence="2 3">
    <name type="scientific">Bilifractor porci</name>
    <dbReference type="NCBI Taxonomy" id="2606636"/>
    <lineage>
        <taxon>Bacteria</taxon>
        <taxon>Bacillati</taxon>
        <taxon>Bacillota</taxon>
        <taxon>Clostridia</taxon>
        <taxon>Lachnospirales</taxon>
        <taxon>Lachnospiraceae</taxon>
        <taxon>Bilifractor</taxon>
    </lineage>
</organism>
<evidence type="ECO:0000313" key="2">
    <source>
        <dbReference type="EMBL" id="MST81346.1"/>
    </source>
</evidence>
<accession>A0A7X2P708</accession>
<dbReference type="PROSITE" id="PS51257">
    <property type="entry name" value="PROKAR_LIPOPROTEIN"/>
    <property type="match status" value="1"/>
</dbReference>
<dbReference type="Gene3D" id="3.10.620.30">
    <property type="match status" value="1"/>
</dbReference>
<dbReference type="RefSeq" id="WP_154457163.1">
    <property type="nucleotide sequence ID" value="NZ_VUMV01000002.1"/>
</dbReference>
<dbReference type="InterPro" id="IPR038765">
    <property type="entry name" value="Papain-like_cys_pep_sf"/>
</dbReference>
<evidence type="ECO:0008006" key="4">
    <source>
        <dbReference type="Google" id="ProtNLM"/>
    </source>
</evidence>
<dbReference type="AlphaFoldDB" id="A0A7X2P708"/>
<name>A0A7X2P708_9FIRM</name>
<protein>
    <recommendedName>
        <fullName evidence="4">Transglutaminase-like domain-containing protein</fullName>
    </recommendedName>
</protein>
<proteinExistence type="predicted"/>
<dbReference type="SUPFAM" id="SSF54001">
    <property type="entry name" value="Cysteine proteinases"/>
    <property type="match status" value="1"/>
</dbReference>
<sequence length="462" mass="50975">MKKITQDFRTGASRAALMLLSAVLLAGSLSGCGLRETLEKLAGEGGTGENGQTAASAVPEGDQNGGTADSPAAVSASSEDFEENSDGGFLEQLARNPLNADKYQDNIPDEESLFRNAATDYFFYNQLTDEEKIIYDAMKTVAGHPESTEYHKRMEIAADPSSDAFKQEVNRAYDALIYDHPEMFWLREGSGSFTYYYLDSFHLGDQYAVMLQLTEPYQNYQAEMTAFNSAVDSFFSDIDTTQAAPWLALRIHDKLNSLVSYDCELADAVTDTGSASFDLSYSAYGALVADSRGDANTALCDGYTYAYQYLLQQVGIPVVRVTGQAGKSADDLQPHSWTVISLDGEWYETDPTWDDIEPDLNSGDADQTIVQAAVSDTAYWNRVRHYMYDLTTEQISNYTADDSYTYYITTDEYSGYAKFLDDSVHIRTTQGEGEAQGDTLSWLAPTATGTTYTYDYLIQNGG</sequence>
<dbReference type="Proteomes" id="UP000466864">
    <property type="component" value="Unassembled WGS sequence"/>
</dbReference>